<dbReference type="InterPro" id="IPR039509">
    <property type="entry name" value="SPATA31"/>
</dbReference>
<sequence length="381" mass="43209">MDIILGFVCGLGLFLLQLPCLQGNPSFPPSRKKEKLKHPKVKKGQSKNRKKSAIVKVTDGCQVWCISHDQKTEVQRDHDSHPPEDSSLSNHPLSQVEAEGTSFTNLEVQKLLEISINKAEEQNICKKKTKEASDHHLNSLKSTPNSLVREQDIAISQPWNTKGKPQQLYFPHHHFYTNMLGDHLQEKCSQLFGGLPILHSESLLTTLRMSGTSADFSSILFNEYPNYIPELGLTIPERLFDSQVLLNPAIQLQPVSPTLTWCQSPSMAQIQKQDHLTSSLTSMPLHLPLNTACEFSWWTSQQRTQLLSPSSLQHLEYHLCRKQLQCREALPSLFQKCQNVFCHLMLGNRASYVLKTINNTPGDFLSLELQEKLEQQLQRGS</sequence>
<protein>
    <submittedName>
        <fullName evidence="5">Spermatogenesis-associated protein 31A3</fullName>
    </submittedName>
</protein>
<feature type="signal peptide" evidence="3">
    <location>
        <begin position="1"/>
        <end position="23"/>
    </location>
</feature>
<dbReference type="PANTHER" id="PTHR21859:SF56">
    <property type="entry name" value="SPATA31 DOMAIN-CONTAINING PROTEIN"/>
    <property type="match status" value="1"/>
</dbReference>
<feature type="domain" description="SPATA31" evidence="4">
    <location>
        <begin position="174"/>
        <end position="379"/>
    </location>
</feature>
<feature type="compositionally biased region" description="Basic and acidic residues" evidence="2">
    <location>
        <begin position="72"/>
        <end position="84"/>
    </location>
</feature>
<evidence type="ECO:0000259" key="4">
    <source>
        <dbReference type="Pfam" id="PF14650"/>
    </source>
</evidence>
<evidence type="ECO:0000256" key="2">
    <source>
        <dbReference type="SAM" id="MobiDB-lite"/>
    </source>
</evidence>
<organism evidence="5 6">
    <name type="scientific">Sciurus carolinensis</name>
    <name type="common">Eastern gray squirrel</name>
    <dbReference type="NCBI Taxonomy" id="30640"/>
    <lineage>
        <taxon>Eukaryota</taxon>
        <taxon>Metazoa</taxon>
        <taxon>Chordata</taxon>
        <taxon>Craniata</taxon>
        <taxon>Vertebrata</taxon>
        <taxon>Euteleostomi</taxon>
        <taxon>Mammalia</taxon>
        <taxon>Eutheria</taxon>
        <taxon>Euarchontoglires</taxon>
        <taxon>Glires</taxon>
        <taxon>Rodentia</taxon>
        <taxon>Sciuromorpha</taxon>
        <taxon>Sciuridae</taxon>
        <taxon>Sciurinae</taxon>
        <taxon>Sciurini</taxon>
        <taxon>Sciurus</taxon>
    </lineage>
</organism>
<comment type="caution">
    <text evidence="5">The sequence shown here is derived from an EMBL/GenBank/DDBJ whole genome shotgun (WGS) entry which is preliminary data.</text>
</comment>
<keyword evidence="3" id="KW-0732">Signal</keyword>
<feature type="region of interest" description="Disordered" evidence="2">
    <location>
        <begin position="72"/>
        <end position="96"/>
    </location>
</feature>
<evidence type="ECO:0000313" key="5">
    <source>
        <dbReference type="EMBL" id="MBZ3885555.1"/>
    </source>
</evidence>
<evidence type="ECO:0000313" key="6">
    <source>
        <dbReference type="Proteomes" id="UP001166674"/>
    </source>
</evidence>
<feature type="region of interest" description="Disordered" evidence="2">
    <location>
        <begin position="27"/>
        <end position="52"/>
    </location>
</feature>
<comment type="similarity">
    <text evidence="1">Belongs to the SPATA31 family.</text>
</comment>
<evidence type="ECO:0000256" key="1">
    <source>
        <dbReference type="ARBA" id="ARBA00035009"/>
    </source>
</evidence>
<keyword evidence="6" id="KW-1185">Reference proteome</keyword>
<dbReference type="GO" id="GO:0016020">
    <property type="term" value="C:membrane"/>
    <property type="evidence" value="ECO:0007669"/>
    <property type="project" value="UniProtKB-SubCell"/>
</dbReference>
<dbReference type="GO" id="GO:0030154">
    <property type="term" value="P:cell differentiation"/>
    <property type="evidence" value="ECO:0007669"/>
    <property type="project" value="UniProtKB-KW"/>
</dbReference>
<feature type="compositionally biased region" description="Basic residues" evidence="2">
    <location>
        <begin position="30"/>
        <end position="52"/>
    </location>
</feature>
<dbReference type="Pfam" id="PF14650">
    <property type="entry name" value="FAM75"/>
    <property type="match status" value="1"/>
</dbReference>
<reference evidence="5" key="1">
    <citation type="submission" date="2020-03" db="EMBL/GenBank/DDBJ databases">
        <title>Studies in the Genomics of Life Span.</title>
        <authorList>
            <person name="Glass D."/>
        </authorList>
    </citation>
    <scope>NUCLEOTIDE SEQUENCE</scope>
    <source>
        <strain evidence="5">SUZIE</strain>
        <tissue evidence="5">Muscle</tissue>
    </source>
</reference>
<evidence type="ECO:0000256" key="3">
    <source>
        <dbReference type="SAM" id="SignalP"/>
    </source>
</evidence>
<dbReference type="AlphaFoldDB" id="A0AA41T6D4"/>
<accession>A0AA41T6D4</accession>
<dbReference type="EMBL" id="JAATJV010400800">
    <property type="protein sequence ID" value="MBZ3885555.1"/>
    <property type="molecule type" value="Genomic_DNA"/>
</dbReference>
<dbReference type="Proteomes" id="UP001166674">
    <property type="component" value="Unassembled WGS sequence"/>
</dbReference>
<feature type="chain" id="PRO_5041370906" evidence="3">
    <location>
        <begin position="24"/>
        <end position="381"/>
    </location>
</feature>
<proteinExistence type="inferred from homology"/>
<dbReference type="GO" id="GO:0007283">
    <property type="term" value="P:spermatogenesis"/>
    <property type="evidence" value="ECO:0007669"/>
    <property type="project" value="UniProtKB-KW"/>
</dbReference>
<name>A0AA41T6D4_SCICA</name>
<dbReference type="PANTHER" id="PTHR21859">
    <property type="entry name" value="ACROSOME-SPECIFIC PROTEIN"/>
    <property type="match status" value="1"/>
</dbReference>
<gene>
    <name evidence="5" type="ORF">SUZIE_183520</name>
</gene>